<evidence type="ECO:0000256" key="1">
    <source>
        <dbReference type="ARBA" id="ARBA00007074"/>
    </source>
</evidence>
<comment type="caution">
    <text evidence="7">The sequence shown here is derived from an EMBL/GenBank/DDBJ whole genome shotgun (WGS) entry which is preliminary data.</text>
</comment>
<dbReference type="Pfam" id="PF12913">
    <property type="entry name" value="SH3_6"/>
    <property type="match status" value="1"/>
</dbReference>
<dbReference type="Proteomes" id="UP001528850">
    <property type="component" value="Unassembled WGS sequence"/>
</dbReference>
<evidence type="ECO:0000256" key="4">
    <source>
        <dbReference type="ARBA" id="ARBA00022807"/>
    </source>
</evidence>
<sequence>MNLFRTALLAATLAWAPYAPANDLAIAPSGVPGVTDAQLDPAFWVKRLPQADAVVLDRAAIDALNARVAQRDPSMHDIRHLGTTLSHDTVDGFIRALTRPPSTALFDVDGQPVPRTTLDAILANAALDAVPAQVTPRYGMAVRRAPLRGYPSDLRVFSHADDTDIDRFQESTLFPGDPLVAVHTSRDGRWVFVVSPRYAAWVHADDIAYGDPAAIFAHVDATPYRVVTGARVETVFTPEAPALSQLSLDMGTRVPLDTTRPPDQPVNGQTAYTSWTLSLPVRDAAGTLAFQPALLQRNTETAPDYLPLTRANVIRQAFRFLGERYGWGHAYDGRDCSGFVSDVYRSMGVQMPRNTGDQARSPGLDHTIYTANDTHDARIAAAMALDVGDLVYIPGHVMMVIGRIDGQPYVIHDVSGIRYRGPDGTLRHVKLNAVSVTPLLPLMYDERTSFVDRMTSIVRIRPASTP</sequence>
<keyword evidence="8" id="KW-1185">Reference proteome</keyword>
<dbReference type="PIRSF" id="PIRSF019015">
    <property type="entry name" value="P60_peptidase_YkfC"/>
    <property type="match status" value="1"/>
</dbReference>
<dbReference type="EMBL" id="JARJJS010000001">
    <property type="protein sequence ID" value="MDF4023665.1"/>
    <property type="molecule type" value="Genomic_DNA"/>
</dbReference>
<dbReference type="PROSITE" id="PS51935">
    <property type="entry name" value="NLPC_P60"/>
    <property type="match status" value="1"/>
</dbReference>
<reference evidence="7 8" key="1">
    <citation type="journal article" date="2024" name="Curr. Microbiol.">
        <title>Luteibacter sahnii sp. nov., A Novel Yellow-Colored Xanthomonadin Pigment Producing Probiotic Bacterium from Healthy Rice Seed Microbiome.</title>
        <authorList>
            <person name="Jaiswal G."/>
            <person name="Rana R."/>
            <person name="Nayak P.K."/>
            <person name="Chouhan R."/>
            <person name="Gandhi S.G."/>
            <person name="Patel H.K."/>
            <person name="Patil P.B."/>
        </authorList>
    </citation>
    <scope>NUCLEOTIDE SEQUENCE [LARGE SCALE GENOMIC DNA]</scope>
    <source>
        <strain evidence="7 8">PPL201</strain>
    </source>
</reference>
<evidence type="ECO:0000313" key="7">
    <source>
        <dbReference type="EMBL" id="MDF4023665.1"/>
    </source>
</evidence>
<name>A0ABT6B6I8_9GAMM</name>
<feature type="signal peptide" evidence="5">
    <location>
        <begin position="1"/>
        <end position="21"/>
    </location>
</feature>
<organism evidence="7 8">
    <name type="scientific">Luteibacter sahnii</name>
    <dbReference type="NCBI Taxonomy" id="3021977"/>
    <lineage>
        <taxon>Bacteria</taxon>
        <taxon>Pseudomonadati</taxon>
        <taxon>Pseudomonadota</taxon>
        <taxon>Gammaproteobacteria</taxon>
        <taxon>Lysobacterales</taxon>
        <taxon>Rhodanobacteraceae</taxon>
        <taxon>Luteibacter</taxon>
    </lineage>
</organism>
<accession>A0ABT6B6I8</accession>
<dbReference type="SUPFAM" id="SSF54001">
    <property type="entry name" value="Cysteine proteinases"/>
    <property type="match status" value="1"/>
</dbReference>
<evidence type="ECO:0000256" key="5">
    <source>
        <dbReference type="SAM" id="SignalP"/>
    </source>
</evidence>
<keyword evidence="4" id="KW-0788">Thiol protease</keyword>
<evidence type="ECO:0000259" key="6">
    <source>
        <dbReference type="PROSITE" id="PS51935"/>
    </source>
</evidence>
<evidence type="ECO:0000256" key="2">
    <source>
        <dbReference type="ARBA" id="ARBA00022670"/>
    </source>
</evidence>
<keyword evidence="5" id="KW-0732">Signal</keyword>
<dbReference type="InterPro" id="IPR000064">
    <property type="entry name" value="NLP_P60_dom"/>
</dbReference>
<dbReference type="InterPro" id="IPR039439">
    <property type="entry name" value="SH3b1_dom"/>
</dbReference>
<dbReference type="Pfam" id="PF00877">
    <property type="entry name" value="NLPC_P60"/>
    <property type="match status" value="1"/>
</dbReference>
<keyword evidence="2" id="KW-0645">Protease</keyword>
<feature type="domain" description="NlpC/P60" evidence="6">
    <location>
        <begin position="307"/>
        <end position="455"/>
    </location>
</feature>
<dbReference type="Gene3D" id="3.90.1720.10">
    <property type="entry name" value="endopeptidase domain like (from Nostoc punctiforme)"/>
    <property type="match status" value="1"/>
</dbReference>
<gene>
    <name evidence="7" type="ORF">P3W24_01575</name>
</gene>
<evidence type="ECO:0000313" key="8">
    <source>
        <dbReference type="Proteomes" id="UP001528850"/>
    </source>
</evidence>
<feature type="chain" id="PRO_5046076199" evidence="5">
    <location>
        <begin position="22"/>
        <end position="466"/>
    </location>
</feature>
<dbReference type="InterPro" id="IPR038765">
    <property type="entry name" value="Papain-like_cys_pep_sf"/>
</dbReference>
<dbReference type="InterPro" id="IPR027017">
    <property type="entry name" value="P60_peptidase_YkfC"/>
</dbReference>
<evidence type="ECO:0000256" key="3">
    <source>
        <dbReference type="ARBA" id="ARBA00022801"/>
    </source>
</evidence>
<keyword evidence="3" id="KW-0378">Hydrolase</keyword>
<protein>
    <submittedName>
        <fullName evidence="7">SH3 domain-containing protein</fullName>
    </submittedName>
</protein>
<comment type="similarity">
    <text evidence="1">Belongs to the peptidase C40 family.</text>
</comment>
<proteinExistence type="inferred from homology"/>